<evidence type="ECO:0000256" key="2">
    <source>
        <dbReference type="ARBA" id="ARBA00007520"/>
    </source>
</evidence>
<evidence type="ECO:0000313" key="10">
    <source>
        <dbReference type="EMBL" id="KUI13235.1"/>
    </source>
</evidence>
<comment type="subcellular location">
    <subcellularLocation>
        <location evidence="1">Cell membrane</location>
        <topology evidence="1">Multi-pass membrane protein</topology>
    </subcellularLocation>
</comment>
<feature type="region of interest" description="Disordered" evidence="7">
    <location>
        <begin position="1"/>
        <end position="33"/>
    </location>
</feature>
<dbReference type="EMBL" id="LQIR01000031">
    <property type="protein sequence ID" value="KUI13235.1"/>
    <property type="molecule type" value="Genomic_DNA"/>
</dbReference>
<dbReference type="PROSITE" id="PS00216">
    <property type="entry name" value="SUGAR_TRANSPORT_1"/>
    <property type="match status" value="1"/>
</dbReference>
<evidence type="ECO:0000259" key="9">
    <source>
        <dbReference type="PROSITE" id="PS50850"/>
    </source>
</evidence>
<sequence length="440" mass="44718">MSSEPEGDSSTGPDAAGADQTEADQTGANETEAKPKLPREVWLLVGANVVVALGYGVVAPVLPQYARHFGVSISAATFVITAFALMRLIAAPPAGLLVQRLGERRVYISGLIIVALSTGACAFAQTYWQLLAFRSLGGLGSAMFTVSSLGLMIRISPENARGRVAGLFSTGFLVGSVGGPVLGSLTAGFGLAAPFVIYGAALLVAAGVVFVSLRGSTLAAPEQTAEAAVSIRQVLRHRAYRAALFSNFSTGWAAFGLRIALVPLFVVEGLGYGAGAAGLALATFAIGNVSVVIPSGYLSDRIGRRKLLIVGLTVSAVSTILVGFTTSLPIFLVAAYITGAATGIFVSPQQAAVADIVGNKARGGTAVAVFQMMADLGSIIGSLVVGQIAEQTSFGAAFVVSGAILGLAALGWVFAPETRGRPAEHTPARAIGPEAGGEVP</sequence>
<feature type="transmembrane region" description="Helical" evidence="8">
    <location>
        <begin position="394"/>
        <end position="415"/>
    </location>
</feature>
<dbReference type="InterPro" id="IPR036259">
    <property type="entry name" value="MFS_trans_sf"/>
</dbReference>
<keyword evidence="4 8" id="KW-0812">Transmembrane</keyword>
<feature type="transmembrane region" description="Helical" evidence="8">
    <location>
        <begin position="131"/>
        <end position="152"/>
    </location>
</feature>
<evidence type="ECO:0000256" key="5">
    <source>
        <dbReference type="ARBA" id="ARBA00022989"/>
    </source>
</evidence>
<organism evidence="10 11">
    <name type="scientific">Mycobacterium lehmannii</name>
    <dbReference type="NCBI Taxonomy" id="2048550"/>
    <lineage>
        <taxon>Bacteria</taxon>
        <taxon>Bacillati</taxon>
        <taxon>Actinomycetota</taxon>
        <taxon>Actinomycetes</taxon>
        <taxon>Mycobacteriales</taxon>
        <taxon>Mycobacteriaceae</taxon>
        <taxon>Mycobacterium</taxon>
    </lineage>
</organism>
<feature type="compositionally biased region" description="Polar residues" evidence="7">
    <location>
        <begin position="1"/>
        <end position="12"/>
    </location>
</feature>
<name>A0A101A4N4_9MYCO</name>
<feature type="transmembrane region" description="Helical" evidence="8">
    <location>
        <begin position="330"/>
        <end position="346"/>
    </location>
</feature>
<dbReference type="AlphaFoldDB" id="A0A101A4N4"/>
<dbReference type="GO" id="GO:0022857">
    <property type="term" value="F:transmembrane transporter activity"/>
    <property type="evidence" value="ECO:0007669"/>
    <property type="project" value="InterPro"/>
</dbReference>
<protein>
    <submittedName>
        <fullName evidence="10">MFS transporter permease</fullName>
    </submittedName>
</protein>
<dbReference type="Pfam" id="PF07690">
    <property type="entry name" value="MFS_1"/>
    <property type="match status" value="1"/>
</dbReference>
<evidence type="ECO:0000313" key="11">
    <source>
        <dbReference type="Proteomes" id="UP000053707"/>
    </source>
</evidence>
<feature type="transmembrane region" description="Helical" evidence="8">
    <location>
        <begin position="307"/>
        <end position="324"/>
    </location>
</feature>
<dbReference type="InterPro" id="IPR020846">
    <property type="entry name" value="MFS_dom"/>
</dbReference>
<feature type="transmembrane region" description="Helical" evidence="8">
    <location>
        <begin position="41"/>
        <end position="62"/>
    </location>
</feature>
<feature type="transmembrane region" description="Helical" evidence="8">
    <location>
        <begin position="106"/>
        <end position="125"/>
    </location>
</feature>
<keyword evidence="5 8" id="KW-1133">Transmembrane helix</keyword>
<dbReference type="GO" id="GO:0005886">
    <property type="term" value="C:plasma membrane"/>
    <property type="evidence" value="ECO:0007669"/>
    <property type="project" value="UniProtKB-SubCell"/>
</dbReference>
<dbReference type="InterPro" id="IPR011701">
    <property type="entry name" value="MFS"/>
</dbReference>
<feature type="transmembrane region" description="Helical" evidence="8">
    <location>
        <begin position="272"/>
        <end position="295"/>
    </location>
</feature>
<evidence type="ECO:0000256" key="8">
    <source>
        <dbReference type="SAM" id="Phobius"/>
    </source>
</evidence>
<gene>
    <name evidence="10" type="ORF">AU192_18235</name>
</gene>
<proteinExistence type="inferred from homology"/>
<dbReference type="RefSeq" id="WP_064398075.1">
    <property type="nucleotide sequence ID" value="NZ_LQIR01000031.1"/>
</dbReference>
<dbReference type="PRINTS" id="PR01035">
    <property type="entry name" value="TCRTETA"/>
</dbReference>
<dbReference type="InterPro" id="IPR005829">
    <property type="entry name" value="Sugar_transporter_CS"/>
</dbReference>
<dbReference type="CDD" id="cd17325">
    <property type="entry name" value="MFS_MdtG_SLC18_like"/>
    <property type="match status" value="1"/>
</dbReference>
<dbReference type="Pfam" id="PF00083">
    <property type="entry name" value="Sugar_tr"/>
    <property type="match status" value="1"/>
</dbReference>
<keyword evidence="3" id="KW-0813">Transport</keyword>
<reference evidence="10 11" key="1">
    <citation type="submission" date="2016-01" db="EMBL/GenBank/DDBJ databases">
        <authorList>
            <consortium name="TB Trials Study Group"/>
            <person name="Sutton G."/>
            <person name="Brinkac L."/>
            <person name="Sanka R."/>
            <person name="Adams M."/>
            <person name="Lau E.L."/>
            <person name="Macaden R."/>
            <person name="Grewal H.M.S."/>
        </authorList>
    </citation>
    <scope>NUCLEOTIDE SEQUENCE [LARGE SCALE GENOMIC DNA]</scope>
    <source>
        <strain evidence="10 11">IS-1744</strain>
    </source>
</reference>
<dbReference type="PROSITE" id="PS50850">
    <property type="entry name" value="MFS"/>
    <property type="match status" value="1"/>
</dbReference>
<accession>A0A101A4N4</accession>
<evidence type="ECO:0000256" key="7">
    <source>
        <dbReference type="SAM" id="MobiDB-lite"/>
    </source>
</evidence>
<evidence type="ECO:0000256" key="3">
    <source>
        <dbReference type="ARBA" id="ARBA00022448"/>
    </source>
</evidence>
<evidence type="ECO:0000256" key="1">
    <source>
        <dbReference type="ARBA" id="ARBA00004651"/>
    </source>
</evidence>
<dbReference type="InterPro" id="IPR050930">
    <property type="entry name" value="MFS_Vesicular_Transporter"/>
</dbReference>
<feature type="region of interest" description="Disordered" evidence="7">
    <location>
        <begin position="420"/>
        <end position="440"/>
    </location>
</feature>
<keyword evidence="6 8" id="KW-0472">Membrane</keyword>
<keyword evidence="11" id="KW-1185">Reference proteome</keyword>
<dbReference type="Gene3D" id="1.20.1250.20">
    <property type="entry name" value="MFS general substrate transporter like domains"/>
    <property type="match status" value="2"/>
</dbReference>
<dbReference type="InterPro" id="IPR005828">
    <property type="entry name" value="MFS_sugar_transport-like"/>
</dbReference>
<feature type="transmembrane region" description="Helical" evidence="8">
    <location>
        <begin position="191"/>
        <end position="213"/>
    </location>
</feature>
<dbReference type="PANTHER" id="PTHR23506:SF23">
    <property type="entry name" value="GH10249P"/>
    <property type="match status" value="1"/>
</dbReference>
<feature type="transmembrane region" description="Helical" evidence="8">
    <location>
        <begin position="242"/>
        <end position="266"/>
    </location>
</feature>
<evidence type="ECO:0000256" key="6">
    <source>
        <dbReference type="ARBA" id="ARBA00023136"/>
    </source>
</evidence>
<evidence type="ECO:0000256" key="4">
    <source>
        <dbReference type="ARBA" id="ARBA00022692"/>
    </source>
</evidence>
<comment type="caution">
    <text evidence="10">The sequence shown here is derived from an EMBL/GenBank/DDBJ whole genome shotgun (WGS) entry which is preliminary data.</text>
</comment>
<dbReference type="PANTHER" id="PTHR23506">
    <property type="entry name" value="GH10249P"/>
    <property type="match status" value="1"/>
</dbReference>
<feature type="transmembrane region" description="Helical" evidence="8">
    <location>
        <begin position="367"/>
        <end position="388"/>
    </location>
</feature>
<dbReference type="InterPro" id="IPR001958">
    <property type="entry name" value="Tet-R_TetA/multi-R_MdtG-like"/>
</dbReference>
<dbReference type="Proteomes" id="UP000053707">
    <property type="component" value="Unassembled WGS sequence"/>
</dbReference>
<dbReference type="SUPFAM" id="SSF103473">
    <property type="entry name" value="MFS general substrate transporter"/>
    <property type="match status" value="1"/>
</dbReference>
<feature type="transmembrane region" description="Helical" evidence="8">
    <location>
        <begin position="164"/>
        <end position="185"/>
    </location>
</feature>
<feature type="domain" description="Major facilitator superfamily (MFS) profile" evidence="9">
    <location>
        <begin position="40"/>
        <end position="419"/>
    </location>
</feature>
<comment type="similarity">
    <text evidence="2">Belongs to the major facilitator superfamily. TCR/Tet family.</text>
</comment>